<gene>
    <name evidence="2" type="ORF">Voc01_084880</name>
</gene>
<name>A0A8J4EGB8_9ACTN</name>
<evidence type="ECO:0000313" key="2">
    <source>
        <dbReference type="EMBL" id="GIJ73571.1"/>
    </source>
</evidence>
<dbReference type="RefSeq" id="WP_203933392.1">
    <property type="nucleotide sequence ID" value="NZ_BOPH01000118.1"/>
</dbReference>
<evidence type="ECO:0000259" key="1">
    <source>
        <dbReference type="Pfam" id="PF01814"/>
    </source>
</evidence>
<dbReference type="Gene3D" id="1.20.120.520">
    <property type="entry name" value="nmb1532 protein domain like"/>
    <property type="match status" value="1"/>
</dbReference>
<evidence type="ECO:0000313" key="3">
    <source>
        <dbReference type="Proteomes" id="UP000635606"/>
    </source>
</evidence>
<keyword evidence="3" id="KW-1185">Reference proteome</keyword>
<proteinExistence type="predicted"/>
<dbReference type="CDD" id="cd12108">
    <property type="entry name" value="Hr-like"/>
    <property type="match status" value="1"/>
</dbReference>
<sequence length="218" mass="23969">MTVTPRRPGDPKPEPLGLLLAHRAMLRDLNRVTALVAGHSRFAPKRAAAVAGYIDDLCDSIHHHHSAEDDILWPVLEESAGPHVDLTELTDDHAVLDPKLHRVRAGAAALRATGEVPAALAADMADIRDTLHEHIADEERTIVPLIREYMSVADWATVEEGVRGRGAKMSFEAPRVIAVATPEETQVMLAEGGLPLRLMVKVMPVMFRRRERRVFGTA</sequence>
<accession>A0A8J4EGB8</accession>
<organism evidence="2 3">
    <name type="scientific">Virgisporangium ochraceum</name>
    <dbReference type="NCBI Taxonomy" id="65505"/>
    <lineage>
        <taxon>Bacteria</taxon>
        <taxon>Bacillati</taxon>
        <taxon>Actinomycetota</taxon>
        <taxon>Actinomycetes</taxon>
        <taxon>Micromonosporales</taxon>
        <taxon>Micromonosporaceae</taxon>
        <taxon>Virgisporangium</taxon>
    </lineage>
</organism>
<dbReference type="Proteomes" id="UP000635606">
    <property type="component" value="Unassembled WGS sequence"/>
</dbReference>
<feature type="domain" description="Hemerythrin-like" evidence="1">
    <location>
        <begin position="20"/>
        <end position="146"/>
    </location>
</feature>
<dbReference type="Pfam" id="PF01814">
    <property type="entry name" value="Hemerythrin"/>
    <property type="match status" value="1"/>
</dbReference>
<reference evidence="2" key="1">
    <citation type="submission" date="2021-01" db="EMBL/GenBank/DDBJ databases">
        <title>Whole genome shotgun sequence of Virgisporangium ochraceum NBRC 16418.</title>
        <authorList>
            <person name="Komaki H."/>
            <person name="Tamura T."/>
        </authorList>
    </citation>
    <scope>NUCLEOTIDE SEQUENCE</scope>
    <source>
        <strain evidence="2">NBRC 16418</strain>
    </source>
</reference>
<protein>
    <recommendedName>
        <fullName evidence="1">Hemerythrin-like domain-containing protein</fullName>
    </recommendedName>
</protein>
<comment type="caution">
    <text evidence="2">The sequence shown here is derived from an EMBL/GenBank/DDBJ whole genome shotgun (WGS) entry which is preliminary data.</text>
</comment>
<dbReference type="InterPro" id="IPR012312">
    <property type="entry name" value="Hemerythrin-like"/>
</dbReference>
<dbReference type="EMBL" id="BOPH01000118">
    <property type="protein sequence ID" value="GIJ73571.1"/>
    <property type="molecule type" value="Genomic_DNA"/>
</dbReference>
<dbReference type="AlphaFoldDB" id="A0A8J4EGB8"/>